<gene>
    <name evidence="1" type="ORF">QQF64_008126</name>
</gene>
<evidence type="ECO:0008006" key="3">
    <source>
        <dbReference type="Google" id="ProtNLM"/>
    </source>
</evidence>
<dbReference type="Proteomes" id="UP001558613">
    <property type="component" value="Unassembled WGS sequence"/>
</dbReference>
<organism evidence="1 2">
    <name type="scientific">Cirrhinus molitorella</name>
    <name type="common">mud carp</name>
    <dbReference type="NCBI Taxonomy" id="172907"/>
    <lineage>
        <taxon>Eukaryota</taxon>
        <taxon>Metazoa</taxon>
        <taxon>Chordata</taxon>
        <taxon>Craniata</taxon>
        <taxon>Vertebrata</taxon>
        <taxon>Euteleostomi</taxon>
        <taxon>Actinopterygii</taxon>
        <taxon>Neopterygii</taxon>
        <taxon>Teleostei</taxon>
        <taxon>Ostariophysi</taxon>
        <taxon>Cypriniformes</taxon>
        <taxon>Cyprinidae</taxon>
        <taxon>Labeoninae</taxon>
        <taxon>Labeonini</taxon>
        <taxon>Cirrhinus</taxon>
    </lineage>
</organism>
<sequence>MTSVAHRRSCLCSPSPVALLSVTEDEDSDDEDTLFAASVRFASVPGLRCCARARLSRESSCQSLHAASGAEETAESRAWWCLLMLERARVNE</sequence>
<accession>A0ABR3M594</accession>
<evidence type="ECO:0000313" key="1">
    <source>
        <dbReference type="EMBL" id="KAL1260299.1"/>
    </source>
</evidence>
<reference evidence="1 2" key="1">
    <citation type="submission" date="2023-09" db="EMBL/GenBank/DDBJ databases">
        <authorList>
            <person name="Wang M."/>
        </authorList>
    </citation>
    <scope>NUCLEOTIDE SEQUENCE [LARGE SCALE GENOMIC DNA]</scope>
    <source>
        <strain evidence="1">GT-2023</strain>
        <tissue evidence="1">Liver</tissue>
    </source>
</reference>
<keyword evidence="2" id="KW-1185">Reference proteome</keyword>
<comment type="caution">
    <text evidence="1">The sequence shown here is derived from an EMBL/GenBank/DDBJ whole genome shotgun (WGS) entry which is preliminary data.</text>
</comment>
<evidence type="ECO:0000313" key="2">
    <source>
        <dbReference type="Proteomes" id="UP001558613"/>
    </source>
</evidence>
<name>A0ABR3M594_9TELE</name>
<dbReference type="EMBL" id="JAYMGO010000015">
    <property type="protein sequence ID" value="KAL1260299.1"/>
    <property type="molecule type" value="Genomic_DNA"/>
</dbReference>
<protein>
    <recommendedName>
        <fullName evidence="3">Secreted protein</fullName>
    </recommendedName>
</protein>
<proteinExistence type="predicted"/>